<protein>
    <submittedName>
        <fullName evidence="1">Uncharacterized protein</fullName>
    </submittedName>
</protein>
<name>A0AAV2GLC2_9ROSI</name>
<organism evidence="1 2">
    <name type="scientific">Linum trigynum</name>
    <dbReference type="NCBI Taxonomy" id="586398"/>
    <lineage>
        <taxon>Eukaryota</taxon>
        <taxon>Viridiplantae</taxon>
        <taxon>Streptophyta</taxon>
        <taxon>Embryophyta</taxon>
        <taxon>Tracheophyta</taxon>
        <taxon>Spermatophyta</taxon>
        <taxon>Magnoliopsida</taxon>
        <taxon>eudicotyledons</taxon>
        <taxon>Gunneridae</taxon>
        <taxon>Pentapetalae</taxon>
        <taxon>rosids</taxon>
        <taxon>fabids</taxon>
        <taxon>Malpighiales</taxon>
        <taxon>Linaceae</taxon>
        <taxon>Linum</taxon>
    </lineage>
</organism>
<dbReference type="Proteomes" id="UP001497516">
    <property type="component" value="Chromosome 9"/>
</dbReference>
<evidence type="ECO:0000313" key="2">
    <source>
        <dbReference type="Proteomes" id="UP001497516"/>
    </source>
</evidence>
<dbReference type="Gene3D" id="2.60.120.330">
    <property type="entry name" value="B-lactam Antibiotic, Isopenicillin N Synthase, Chain"/>
    <property type="match status" value="1"/>
</dbReference>
<sequence length="112" mass="12324">MAPDPPVPVELPACCREILTEYSGEMKKLGDLLFQLLSEALGLRSNHLKEIGCVEGIVMGCHYYPAGTHDRIGKTFQSRLCHCPPTGSHRRASGSSSESMGRCALLFWRFGD</sequence>
<evidence type="ECO:0000313" key="1">
    <source>
        <dbReference type="EMBL" id="CAL1411561.1"/>
    </source>
</evidence>
<reference evidence="1 2" key="1">
    <citation type="submission" date="2024-04" db="EMBL/GenBank/DDBJ databases">
        <authorList>
            <person name="Fracassetti M."/>
        </authorList>
    </citation>
    <scope>NUCLEOTIDE SEQUENCE [LARGE SCALE GENOMIC DNA]</scope>
</reference>
<dbReference type="SUPFAM" id="SSF51197">
    <property type="entry name" value="Clavaminate synthase-like"/>
    <property type="match status" value="1"/>
</dbReference>
<gene>
    <name evidence="1" type="ORF">LTRI10_LOCUS50910</name>
</gene>
<keyword evidence="2" id="KW-1185">Reference proteome</keyword>
<dbReference type="InterPro" id="IPR027443">
    <property type="entry name" value="IPNS-like_sf"/>
</dbReference>
<dbReference type="EMBL" id="OZ034822">
    <property type="protein sequence ID" value="CAL1411561.1"/>
    <property type="molecule type" value="Genomic_DNA"/>
</dbReference>
<dbReference type="AlphaFoldDB" id="A0AAV2GLC2"/>
<accession>A0AAV2GLC2</accession>
<proteinExistence type="predicted"/>